<dbReference type="Pfam" id="PF03360">
    <property type="entry name" value="Glyco_transf_43"/>
    <property type="match status" value="1"/>
</dbReference>
<accession>A0A8X8C318</accession>
<dbReference type="GO" id="GO:0042285">
    <property type="term" value="F:xylosyltransferase activity"/>
    <property type="evidence" value="ECO:0007669"/>
    <property type="project" value="TreeGrafter"/>
</dbReference>
<keyword evidence="3" id="KW-0812">Transmembrane</keyword>
<evidence type="ECO:0000256" key="5">
    <source>
        <dbReference type="ARBA" id="ARBA00022989"/>
    </source>
</evidence>
<keyword evidence="8 9" id="KW-0961">Cell wall biogenesis/degradation</keyword>
<gene>
    <name evidence="11" type="ORF">POTOM_056982</name>
</gene>
<evidence type="ECO:0000256" key="9">
    <source>
        <dbReference type="RuleBase" id="RU363127"/>
    </source>
</evidence>
<dbReference type="AlphaFoldDB" id="A0A8X8C318"/>
<evidence type="ECO:0000256" key="1">
    <source>
        <dbReference type="ARBA" id="ARBA00004323"/>
    </source>
</evidence>
<dbReference type="GO" id="GO:0031047">
    <property type="term" value="P:regulatory ncRNA-mediated gene silencing"/>
    <property type="evidence" value="ECO:0007669"/>
    <property type="project" value="InterPro"/>
</dbReference>
<protein>
    <recommendedName>
        <fullName evidence="9">Glycosyltransferases</fullName>
        <ecNumber evidence="9">2.4.-.-</ecNumber>
    </recommendedName>
</protein>
<evidence type="ECO:0000256" key="8">
    <source>
        <dbReference type="ARBA" id="ARBA00023316"/>
    </source>
</evidence>
<feature type="domain" description="Zinc finger-XS" evidence="10">
    <location>
        <begin position="251"/>
        <end position="286"/>
    </location>
</feature>
<dbReference type="Proteomes" id="UP000886885">
    <property type="component" value="Chromosome 18D"/>
</dbReference>
<evidence type="ECO:0000256" key="7">
    <source>
        <dbReference type="ARBA" id="ARBA00023136"/>
    </source>
</evidence>
<organism evidence="11 12">
    <name type="scientific">Populus tomentosa</name>
    <name type="common">Chinese white poplar</name>
    <dbReference type="NCBI Taxonomy" id="118781"/>
    <lineage>
        <taxon>Eukaryota</taxon>
        <taxon>Viridiplantae</taxon>
        <taxon>Streptophyta</taxon>
        <taxon>Embryophyta</taxon>
        <taxon>Tracheophyta</taxon>
        <taxon>Spermatophyta</taxon>
        <taxon>Magnoliopsida</taxon>
        <taxon>eudicotyledons</taxon>
        <taxon>Gunneridae</taxon>
        <taxon>Pentapetalae</taxon>
        <taxon>rosids</taxon>
        <taxon>fabids</taxon>
        <taxon>Malpighiales</taxon>
        <taxon>Salicaceae</taxon>
        <taxon>Saliceae</taxon>
        <taxon>Populus</taxon>
    </lineage>
</organism>
<evidence type="ECO:0000256" key="6">
    <source>
        <dbReference type="ARBA" id="ARBA00023034"/>
    </source>
</evidence>
<keyword evidence="6 9" id="KW-0333">Golgi apparatus</keyword>
<keyword evidence="12" id="KW-1185">Reference proteome</keyword>
<dbReference type="GO" id="GO:0015018">
    <property type="term" value="F:galactosylgalactosylxylosylprotein 3-beta-glucuronosyltransferase activity"/>
    <property type="evidence" value="ECO:0007669"/>
    <property type="project" value="InterPro"/>
</dbReference>
<sequence length="574" mass="65968">MASIRRTLSPVPTAGTLLNGEACQVASPFSKYSYVTYLEQRKEQRKKNEQISVQIETLSSQFQSFLTTQMAGREVGANSKGILNTPTRKEKNGTHSNQERVLQGSRYVQEGQINNQEIQKFRAESKRQWQEQNKKLDKIGSKLEVLMALLRTYLESQEVERASTISDGKDQNSKEAVIYNNHSIPISDQESNITVSFATSLGGLVMSLRSQERNVRESEFYRYEERHYKDLKKERIRVRVSSSFYKCRYCHRRDYHLWEFLQHAYDLGRGSKRGTLKEEAQHLALARYIQRHLDVKDRSRSSLKRAVVRSLCLNAKTECHAVHDYDKEHLREDTRVMSLKIFKTFGEVKTQGTSLEEGPFPFLRLFCDWGFVGLTPIVSMDLSVNPMSKQRAFSFEVVSATGNFNKHQDMTRNATTMAESGGLENNTTLDHNSLMEYSEFTRFFLAAVQNMDSCKLTVNRNKDFVEGSICNGTQAIGWHVNESSRRFQRFDAGMSGFAFNSIIIWDPKRWRRPTPEPIRQLEMVKDGFQVCTFIEQVVEDESQMEGLSEDCSGVMARHLQLQFHIPGSISPPIG</sequence>
<keyword evidence="7" id="KW-0472">Membrane</keyword>
<dbReference type="GO" id="GO:0010417">
    <property type="term" value="P:glucuronoxylan biosynthetic process"/>
    <property type="evidence" value="ECO:0007669"/>
    <property type="project" value="TreeGrafter"/>
</dbReference>
<comment type="similarity">
    <text evidence="9">Belongs to the glycosyltransferase 43 family.</text>
</comment>
<dbReference type="GO" id="GO:0071555">
    <property type="term" value="P:cell wall organization"/>
    <property type="evidence" value="ECO:0007669"/>
    <property type="project" value="UniProtKB-KW"/>
</dbReference>
<evidence type="ECO:0000313" key="12">
    <source>
        <dbReference type="Proteomes" id="UP000886885"/>
    </source>
</evidence>
<comment type="subcellular location">
    <subcellularLocation>
        <location evidence="1 9">Golgi apparatus membrane</location>
        <topology evidence="1 9">Single-pass type II membrane protein</topology>
    </subcellularLocation>
</comment>
<dbReference type="EC" id="2.4.-.-" evidence="9"/>
<proteinExistence type="inferred from homology"/>
<comment type="function">
    <text evidence="9">Involved in the synthesis of glucuronoxylan hemicellulose in secondary cell walls.</text>
</comment>
<evidence type="ECO:0000256" key="4">
    <source>
        <dbReference type="ARBA" id="ARBA00022968"/>
    </source>
</evidence>
<keyword evidence="4 9" id="KW-0735">Signal-anchor</keyword>
<dbReference type="GO" id="GO:0000139">
    <property type="term" value="C:Golgi membrane"/>
    <property type="evidence" value="ECO:0007669"/>
    <property type="project" value="UniProtKB-SubCell"/>
</dbReference>
<evidence type="ECO:0000256" key="2">
    <source>
        <dbReference type="ARBA" id="ARBA00022679"/>
    </source>
</evidence>
<reference evidence="11" key="1">
    <citation type="journal article" date="2020" name="bioRxiv">
        <title>Hybrid origin of Populus tomentosa Carr. identified through genome sequencing and phylogenomic analysis.</title>
        <authorList>
            <person name="An X."/>
            <person name="Gao K."/>
            <person name="Chen Z."/>
            <person name="Li J."/>
            <person name="Yang X."/>
            <person name="Yang X."/>
            <person name="Zhou J."/>
            <person name="Guo T."/>
            <person name="Zhao T."/>
            <person name="Huang S."/>
            <person name="Miao D."/>
            <person name="Khan W.U."/>
            <person name="Rao P."/>
            <person name="Ye M."/>
            <person name="Lei B."/>
            <person name="Liao W."/>
            <person name="Wang J."/>
            <person name="Ji L."/>
            <person name="Li Y."/>
            <person name="Guo B."/>
            <person name="Mustafa N.S."/>
            <person name="Li S."/>
            <person name="Yun Q."/>
            <person name="Keller S.R."/>
            <person name="Mao J."/>
            <person name="Zhang R."/>
            <person name="Strauss S.H."/>
        </authorList>
    </citation>
    <scope>NUCLEOTIDE SEQUENCE</scope>
    <source>
        <strain evidence="11">GM15</strain>
        <tissue evidence="11">Leaf</tissue>
    </source>
</reference>
<evidence type="ECO:0000256" key="3">
    <source>
        <dbReference type="ARBA" id="ARBA00022692"/>
    </source>
</evidence>
<dbReference type="InterPro" id="IPR005027">
    <property type="entry name" value="Glyco_trans_43"/>
</dbReference>
<dbReference type="PANTHER" id="PTHR10896">
    <property type="entry name" value="GALACTOSYLGALACTOSYLXYLOSYLPROTEIN 3-BETA-GLUCURONOSYLTRANSFERASE BETA-1,3-GLUCURONYLTRANSFERASE"/>
    <property type="match status" value="1"/>
</dbReference>
<keyword evidence="5" id="KW-1133">Transmembrane helix</keyword>
<keyword evidence="2 9" id="KW-0808">Transferase</keyword>
<name>A0A8X8C318_POPTO</name>
<dbReference type="Pfam" id="PF03470">
    <property type="entry name" value="zf-XS"/>
    <property type="match status" value="1"/>
</dbReference>
<evidence type="ECO:0000259" key="10">
    <source>
        <dbReference type="Pfam" id="PF03470"/>
    </source>
</evidence>
<dbReference type="OrthoDB" id="675023at2759"/>
<evidence type="ECO:0000313" key="11">
    <source>
        <dbReference type="EMBL" id="KAG6739387.1"/>
    </source>
</evidence>
<dbReference type="InterPro" id="IPR005381">
    <property type="entry name" value="Znf-XS_domain"/>
</dbReference>
<dbReference type="GO" id="GO:0009834">
    <property type="term" value="P:plant-type secondary cell wall biogenesis"/>
    <property type="evidence" value="ECO:0007669"/>
    <property type="project" value="TreeGrafter"/>
</dbReference>
<dbReference type="PANTHER" id="PTHR10896:SF20">
    <property type="entry name" value="BETA-1,4-XYLOSYLTRANSFERASE IRX9L-RELATED"/>
    <property type="match status" value="1"/>
</dbReference>
<dbReference type="EMBL" id="JAAWWB010000036">
    <property type="protein sequence ID" value="KAG6739387.1"/>
    <property type="molecule type" value="Genomic_DNA"/>
</dbReference>
<comment type="caution">
    <text evidence="11">The sequence shown here is derived from an EMBL/GenBank/DDBJ whole genome shotgun (WGS) entry which is preliminary data.</text>
</comment>